<proteinExistence type="predicted"/>
<keyword evidence="3" id="KW-1185">Reference proteome</keyword>
<dbReference type="OrthoDB" id="10662885at2759"/>
<feature type="compositionally biased region" description="Acidic residues" evidence="1">
    <location>
        <begin position="33"/>
        <end position="43"/>
    </location>
</feature>
<protein>
    <submittedName>
        <fullName evidence="2">Uncharacterized protein</fullName>
    </submittedName>
</protein>
<feature type="region of interest" description="Disordered" evidence="1">
    <location>
        <begin position="30"/>
        <end position="112"/>
    </location>
</feature>
<organism evidence="2 3">
    <name type="scientific">Trichogramma brassicae</name>
    <dbReference type="NCBI Taxonomy" id="86971"/>
    <lineage>
        <taxon>Eukaryota</taxon>
        <taxon>Metazoa</taxon>
        <taxon>Ecdysozoa</taxon>
        <taxon>Arthropoda</taxon>
        <taxon>Hexapoda</taxon>
        <taxon>Insecta</taxon>
        <taxon>Pterygota</taxon>
        <taxon>Neoptera</taxon>
        <taxon>Endopterygota</taxon>
        <taxon>Hymenoptera</taxon>
        <taxon>Apocrita</taxon>
        <taxon>Proctotrupomorpha</taxon>
        <taxon>Chalcidoidea</taxon>
        <taxon>Trichogrammatidae</taxon>
        <taxon>Trichogramma</taxon>
    </lineage>
</organism>
<feature type="compositionally biased region" description="Acidic residues" evidence="1">
    <location>
        <begin position="71"/>
        <end position="80"/>
    </location>
</feature>
<reference evidence="2 3" key="1">
    <citation type="submission" date="2020-02" db="EMBL/GenBank/DDBJ databases">
        <authorList>
            <person name="Ferguson B K."/>
        </authorList>
    </citation>
    <scope>NUCLEOTIDE SEQUENCE [LARGE SCALE GENOMIC DNA]</scope>
</reference>
<evidence type="ECO:0000256" key="1">
    <source>
        <dbReference type="SAM" id="MobiDB-lite"/>
    </source>
</evidence>
<dbReference type="EMBL" id="CADCXV010000864">
    <property type="protein sequence ID" value="CAB0037667.1"/>
    <property type="molecule type" value="Genomic_DNA"/>
</dbReference>
<evidence type="ECO:0000313" key="3">
    <source>
        <dbReference type="Proteomes" id="UP000479190"/>
    </source>
</evidence>
<gene>
    <name evidence="2" type="ORF">TBRA_LOCUS9484</name>
</gene>
<feature type="compositionally biased region" description="Basic and acidic residues" evidence="1">
    <location>
        <begin position="47"/>
        <end position="59"/>
    </location>
</feature>
<sequence>MYFHKYHNGGCYHCTPYRRGDGFQRLIEKLSLEDDDDDDDVAGEGESSVRERKDEEDHPIPSANHLVAKESDDDESESKDDDSNCPVASGSSGPGLRPDGKPWASEEEKREYYQNTISQIESSADENDDDQWEDIEDEDDQDMAQYIKDSLKYYGLLGRNENDLEEVTRLKELSDSYNSSEEAKQDAEIIKMVIQAIYSIDSVLDKFPLPKALILDKKAKIMRKKSRRVLSSDEPRRRWRMSKRRERKFGSRLVEAIVCGESVCALRPILVARCRGGAGRGTDQTPFPHVSPAVGTVSRTAEAAGDDQLGAPSGQLLGSQTLAALHEFGVQHFFSDCERGEKTKTRRRARTSAGTRICNYKI</sequence>
<name>A0A6H5IM26_9HYME</name>
<accession>A0A6H5IM26</accession>
<dbReference type="AlphaFoldDB" id="A0A6H5IM26"/>
<feature type="compositionally biased region" description="Basic and acidic residues" evidence="1">
    <location>
        <begin position="98"/>
        <end position="112"/>
    </location>
</feature>
<evidence type="ECO:0000313" key="2">
    <source>
        <dbReference type="EMBL" id="CAB0037667.1"/>
    </source>
</evidence>
<dbReference type="Proteomes" id="UP000479190">
    <property type="component" value="Unassembled WGS sequence"/>
</dbReference>